<proteinExistence type="predicted"/>
<dbReference type="AlphaFoldDB" id="A0AAN9KA37"/>
<sequence>MMRDSNGEPGRCKRRVCHCAKRSLEDEDQPYHDSFYFNDVSLTENRASIIEAIPSFLSRISARLREWLNQHLSDRRAFRTHRQEFYSTGLPQYL</sequence>
<evidence type="ECO:0000313" key="1">
    <source>
        <dbReference type="EMBL" id="KAK7314007.1"/>
    </source>
</evidence>
<dbReference type="Proteomes" id="UP001367508">
    <property type="component" value="Unassembled WGS sequence"/>
</dbReference>
<accession>A0AAN9KA37</accession>
<organism evidence="2 3">
    <name type="scientific">Canavalia gladiata</name>
    <name type="common">Sword bean</name>
    <name type="synonym">Dolichos gladiatus</name>
    <dbReference type="NCBI Taxonomy" id="3824"/>
    <lineage>
        <taxon>Eukaryota</taxon>
        <taxon>Viridiplantae</taxon>
        <taxon>Streptophyta</taxon>
        <taxon>Embryophyta</taxon>
        <taxon>Tracheophyta</taxon>
        <taxon>Spermatophyta</taxon>
        <taxon>Magnoliopsida</taxon>
        <taxon>eudicotyledons</taxon>
        <taxon>Gunneridae</taxon>
        <taxon>Pentapetalae</taxon>
        <taxon>rosids</taxon>
        <taxon>fabids</taxon>
        <taxon>Fabales</taxon>
        <taxon>Fabaceae</taxon>
        <taxon>Papilionoideae</taxon>
        <taxon>50 kb inversion clade</taxon>
        <taxon>NPAAA clade</taxon>
        <taxon>indigoferoid/millettioid clade</taxon>
        <taxon>Phaseoleae</taxon>
        <taxon>Canavalia</taxon>
    </lineage>
</organism>
<dbReference type="EMBL" id="JAYMYQ010000009">
    <property type="protein sequence ID" value="KAK7314020.1"/>
    <property type="molecule type" value="Genomic_DNA"/>
</dbReference>
<evidence type="ECO:0000313" key="2">
    <source>
        <dbReference type="EMBL" id="KAK7314020.1"/>
    </source>
</evidence>
<name>A0AAN9KA37_CANGL</name>
<comment type="caution">
    <text evidence="2">The sequence shown here is derived from an EMBL/GenBank/DDBJ whole genome shotgun (WGS) entry which is preliminary data.</text>
</comment>
<evidence type="ECO:0000313" key="3">
    <source>
        <dbReference type="Proteomes" id="UP001367508"/>
    </source>
</evidence>
<keyword evidence="3" id="KW-1185">Reference proteome</keyword>
<dbReference type="EMBL" id="JAYMYQ010000009">
    <property type="protein sequence ID" value="KAK7314007.1"/>
    <property type="molecule type" value="Genomic_DNA"/>
</dbReference>
<protein>
    <submittedName>
        <fullName evidence="2">Uncharacterized protein</fullName>
    </submittedName>
</protein>
<reference evidence="2 3" key="1">
    <citation type="submission" date="2024-01" db="EMBL/GenBank/DDBJ databases">
        <title>The genomes of 5 underutilized Papilionoideae crops provide insights into root nodulation and disease resistanc.</title>
        <authorList>
            <person name="Jiang F."/>
        </authorList>
    </citation>
    <scope>NUCLEOTIDE SEQUENCE [LARGE SCALE GENOMIC DNA]</scope>
    <source>
        <strain evidence="2">LVBAO_FW01</strain>
        <tissue evidence="2">Leaves</tissue>
    </source>
</reference>
<gene>
    <name evidence="1" type="ORF">VNO77_39215</name>
    <name evidence="2" type="ORF">VNO77_39228</name>
</gene>